<dbReference type="AlphaFoldDB" id="A0A1Y2IP82"/>
<gene>
    <name evidence="1" type="ORF">PYCCODRAFT_1477236</name>
</gene>
<name>A0A1Y2IP82_TRAC3</name>
<keyword evidence="2" id="KW-1185">Reference proteome</keyword>
<dbReference type="EMBL" id="KZ084102">
    <property type="protein sequence ID" value="OSD02928.1"/>
    <property type="molecule type" value="Genomic_DNA"/>
</dbReference>
<dbReference type="Proteomes" id="UP000193067">
    <property type="component" value="Unassembled WGS sequence"/>
</dbReference>
<organism evidence="1 2">
    <name type="scientific">Trametes coccinea (strain BRFM310)</name>
    <name type="common">Pycnoporus coccineus</name>
    <dbReference type="NCBI Taxonomy" id="1353009"/>
    <lineage>
        <taxon>Eukaryota</taxon>
        <taxon>Fungi</taxon>
        <taxon>Dikarya</taxon>
        <taxon>Basidiomycota</taxon>
        <taxon>Agaricomycotina</taxon>
        <taxon>Agaricomycetes</taxon>
        <taxon>Polyporales</taxon>
        <taxon>Polyporaceae</taxon>
        <taxon>Trametes</taxon>
    </lineage>
</organism>
<protein>
    <submittedName>
        <fullName evidence="1">Uncharacterized protein</fullName>
    </submittedName>
</protein>
<accession>A0A1Y2IP82</accession>
<proteinExistence type="predicted"/>
<reference evidence="1 2" key="1">
    <citation type="journal article" date="2015" name="Biotechnol. Biofuels">
        <title>Enhanced degradation of softwood versus hardwood by the white-rot fungus Pycnoporus coccineus.</title>
        <authorList>
            <person name="Couturier M."/>
            <person name="Navarro D."/>
            <person name="Chevret D."/>
            <person name="Henrissat B."/>
            <person name="Piumi F."/>
            <person name="Ruiz-Duenas F.J."/>
            <person name="Martinez A.T."/>
            <person name="Grigoriev I.V."/>
            <person name="Riley R."/>
            <person name="Lipzen A."/>
            <person name="Berrin J.G."/>
            <person name="Master E.R."/>
            <person name="Rosso M.N."/>
        </authorList>
    </citation>
    <scope>NUCLEOTIDE SEQUENCE [LARGE SCALE GENOMIC DNA]</scope>
    <source>
        <strain evidence="1 2">BRFM310</strain>
    </source>
</reference>
<evidence type="ECO:0000313" key="1">
    <source>
        <dbReference type="EMBL" id="OSD02928.1"/>
    </source>
</evidence>
<dbReference type="OrthoDB" id="2757544at2759"/>
<evidence type="ECO:0000313" key="2">
    <source>
        <dbReference type="Proteomes" id="UP000193067"/>
    </source>
</evidence>
<sequence length="454" mass="50941">MSIGNTGQEDSSATILVDLPGVSKMVQELHVGDSSQPESVLRREAELPTSAITQQQAVNKLPIEIISGILQEAWLDVPLFDALGRWELFSRLSLVNRTFREMILWIAIRQVRVLGHCSTDVRAYRSIGHQYLALHPPVPLSEAEALSLLFKHSTVHLDFTYATYWVCRERDRWLKDDITPGRPDDVHGIIFDLFAGTFGESTYPFPERREPEYLDWLSRRRRDKLSGWFADLLGAVPDCAAVVVEADEKIEPFTAAAYATLLESLWWWPALRSVHLLVVPGPPSFYAEMTGKTGGPCPLFPALPAVQRVRLSRFPSCTCKPIFLGTAHQAQCIVSRMLLPFPGLQTLRVDTRPDHPEDVFVPPVEGRRVEVSLGPQAEDKAFWYVDEAALGTRVADADMGPFLGRTPPPLWVPSLKISMSDALWETVDPENVRHGRFSFGQEALGIFIPFLHDP</sequence>